<gene>
    <name evidence="4" type="ORF">ACETAC_03090</name>
</gene>
<dbReference type="InterPro" id="IPR007184">
    <property type="entry name" value="Mannoside_phosphorylase"/>
</dbReference>
<protein>
    <submittedName>
        <fullName evidence="4">Glycoside hydrolase family 130 protein</fullName>
    </submittedName>
</protein>
<dbReference type="GO" id="GO:0016787">
    <property type="term" value="F:hydrolase activity"/>
    <property type="evidence" value="ECO:0007669"/>
    <property type="project" value="UniProtKB-KW"/>
</dbReference>
<keyword evidence="5" id="KW-1185">Reference proteome</keyword>
<name>A0A975AWR3_9THEO</name>
<reference evidence="4" key="1">
    <citation type="submission" date="2020-08" db="EMBL/GenBank/DDBJ databases">
        <title>Genomic insights into the carbon and energy metabolism of the first obligate autotrophic acetogenic bacterium Aceticella autotrophica gen. nov., sp. nov.</title>
        <authorList>
            <person name="Toshchakov S.V."/>
            <person name="Elcheninov A.G."/>
            <person name="Kublanov I.V."/>
            <person name="Frolov E.N."/>
            <person name="Lebedinsky A.V."/>
        </authorList>
    </citation>
    <scope>NUCLEOTIDE SEQUENCE</scope>
    <source>
        <strain evidence="4">3443-3Ac</strain>
    </source>
</reference>
<dbReference type="Proteomes" id="UP000671913">
    <property type="component" value="Chromosome"/>
</dbReference>
<dbReference type="PIRSF" id="PIRSF016202">
    <property type="entry name" value="PH1107"/>
    <property type="match status" value="1"/>
</dbReference>
<sequence length="311" mass="35187">MKEPIVKRYEGNPILTKKDIPYPVFTVHNAGMAKYQGKYYMIFRAHKDNGRSILGLAVSDDGYNFTAEDKPFMTPAKEGIFAEYEEYGIEDPRICCIEGEYLITYSAYSKNGVRTGLAKTKDFKSVERISFITQADYRNTVIFPERIDGKYVRLDRPHTQIAPWSIWITYSKDLIYWGESRIVMKPYPYHWDEMKIGPGATPFKTDKGWLSIYHGVFSTMDGCIYRLGAALHDLKNPAKILGVGDSWILQPETPCEVIGYVHNVVFTCGAIPEDDGTVKIYWGGADSVMNVGVAKIDDLVDLCLNNGRPAL</sequence>
<dbReference type="EMBL" id="CP060096">
    <property type="protein sequence ID" value="QSZ27886.1"/>
    <property type="molecule type" value="Genomic_DNA"/>
</dbReference>
<proteinExistence type="inferred from homology"/>
<dbReference type="CDD" id="cd08993">
    <property type="entry name" value="GH130"/>
    <property type="match status" value="1"/>
</dbReference>
<dbReference type="PANTHER" id="PTHR34106">
    <property type="entry name" value="GLYCOSIDASE"/>
    <property type="match status" value="1"/>
</dbReference>
<evidence type="ECO:0000313" key="4">
    <source>
        <dbReference type="EMBL" id="QSZ27886.1"/>
    </source>
</evidence>
<dbReference type="RefSeq" id="WP_284680604.1">
    <property type="nucleotide sequence ID" value="NZ_CP060096.1"/>
</dbReference>
<dbReference type="SUPFAM" id="SSF75005">
    <property type="entry name" value="Arabinanase/levansucrase/invertase"/>
    <property type="match status" value="1"/>
</dbReference>
<accession>A0A975AWR3</accession>
<dbReference type="PANTHER" id="PTHR34106:SF5">
    <property type="entry name" value="GLYCOSIDASE"/>
    <property type="match status" value="1"/>
</dbReference>
<evidence type="ECO:0000256" key="1">
    <source>
        <dbReference type="ARBA" id="ARBA00022676"/>
    </source>
</evidence>
<evidence type="ECO:0000313" key="5">
    <source>
        <dbReference type="Proteomes" id="UP000671913"/>
    </source>
</evidence>
<dbReference type="GO" id="GO:0016757">
    <property type="term" value="F:glycosyltransferase activity"/>
    <property type="evidence" value="ECO:0007669"/>
    <property type="project" value="UniProtKB-KW"/>
</dbReference>
<dbReference type="InterPro" id="IPR023296">
    <property type="entry name" value="Glyco_hydro_beta-prop_sf"/>
</dbReference>
<keyword evidence="2" id="KW-0808">Transferase</keyword>
<evidence type="ECO:0000256" key="3">
    <source>
        <dbReference type="ARBA" id="ARBA00024356"/>
    </source>
</evidence>
<evidence type="ECO:0000256" key="2">
    <source>
        <dbReference type="ARBA" id="ARBA00022679"/>
    </source>
</evidence>
<organism evidence="4 5">
    <name type="scientific">Aceticella autotrophica</name>
    <dbReference type="NCBI Taxonomy" id="2755338"/>
    <lineage>
        <taxon>Bacteria</taxon>
        <taxon>Bacillati</taxon>
        <taxon>Bacillota</taxon>
        <taxon>Clostridia</taxon>
        <taxon>Thermoanaerobacterales</taxon>
        <taxon>Thermoanaerobacteraceae</taxon>
        <taxon>Aceticella</taxon>
    </lineage>
</organism>
<dbReference type="KEGG" id="aaut:ACETAC_03090"/>
<dbReference type="Gene3D" id="2.115.10.20">
    <property type="entry name" value="Glycosyl hydrolase domain, family 43"/>
    <property type="match status" value="1"/>
</dbReference>
<keyword evidence="4" id="KW-0378">Hydrolase</keyword>
<keyword evidence="1" id="KW-0328">Glycosyltransferase</keyword>
<dbReference type="Pfam" id="PF04041">
    <property type="entry name" value="Glyco_hydro_130"/>
    <property type="match status" value="1"/>
</dbReference>
<comment type="similarity">
    <text evidence="3">Belongs to the glycosyl hydrolase 130 family.</text>
</comment>
<dbReference type="AlphaFoldDB" id="A0A975AWR3"/>